<keyword evidence="1 3" id="KW-0193">Cuticle</keyword>
<evidence type="ECO:0000313" key="4">
    <source>
        <dbReference type="Proteomes" id="UP000829999"/>
    </source>
</evidence>
<dbReference type="GO" id="GO:0042302">
    <property type="term" value="F:structural constituent of cuticle"/>
    <property type="evidence" value="ECO:0007669"/>
    <property type="project" value="UniProtKB-UniRule"/>
</dbReference>
<dbReference type="PANTHER" id="PTHR12236">
    <property type="entry name" value="STRUCTURAL CONTITUENT OF CUTICLE"/>
    <property type="match status" value="1"/>
</dbReference>
<sequence>MFPAKAIAYALKIMKTTYIKARRIQKHQYLCKQYQTMFSKFAFVVLLAAVARCSASGGASSFSYGVSDPNTGDIKDQHEKRVGDSVVGQYSLLEADGTKRTVEYSSHPQTGFNAVVRKDPPHGVHPPSAVGYNGVASALGGLGYAGANPLAYGGLNAWNPAAKSAYAGNPYVGAYGGYNGAANGWTPNYAANVGANGWPSNYGASGVYGANGWSTTSVTSWPNNAAANAWPSNVGANIGANVWPSAAAGVGAWPQNYGTNGVYGANGWSQGYGAAGYAGYGNRLGW</sequence>
<dbReference type="GO" id="GO:0031012">
    <property type="term" value="C:extracellular matrix"/>
    <property type="evidence" value="ECO:0007669"/>
    <property type="project" value="TreeGrafter"/>
</dbReference>
<reference evidence="5" key="1">
    <citation type="submission" date="2025-08" db="UniProtKB">
        <authorList>
            <consortium name="RefSeq"/>
        </authorList>
    </citation>
    <scope>IDENTIFICATION</scope>
    <source>
        <tissue evidence="5">Whole larval tissue</tissue>
    </source>
</reference>
<dbReference type="InterPro" id="IPR000618">
    <property type="entry name" value="Insect_cuticle"/>
</dbReference>
<organism evidence="4 5">
    <name type="scientific">Spodoptera frugiperda</name>
    <name type="common">Fall armyworm</name>
    <dbReference type="NCBI Taxonomy" id="7108"/>
    <lineage>
        <taxon>Eukaryota</taxon>
        <taxon>Metazoa</taxon>
        <taxon>Ecdysozoa</taxon>
        <taxon>Arthropoda</taxon>
        <taxon>Hexapoda</taxon>
        <taxon>Insecta</taxon>
        <taxon>Pterygota</taxon>
        <taxon>Neoptera</taxon>
        <taxon>Endopterygota</taxon>
        <taxon>Lepidoptera</taxon>
        <taxon>Glossata</taxon>
        <taxon>Ditrysia</taxon>
        <taxon>Noctuoidea</taxon>
        <taxon>Noctuidae</taxon>
        <taxon>Amphipyrinae</taxon>
        <taxon>Spodoptera</taxon>
    </lineage>
</organism>
<dbReference type="PANTHER" id="PTHR12236:SF75">
    <property type="entry name" value="CUTICULAR PROTEIN 62BB, ISOFORM A"/>
    <property type="match status" value="1"/>
</dbReference>
<accession>A0A9R0DNH5</accession>
<dbReference type="PROSITE" id="PS51155">
    <property type="entry name" value="CHIT_BIND_RR_2"/>
    <property type="match status" value="1"/>
</dbReference>
<keyword evidence="4" id="KW-1185">Reference proteome</keyword>
<name>A0A9R0DNH5_SPOFR</name>
<protein>
    <submittedName>
        <fullName evidence="5">Fibroin heavy chain-like</fullName>
    </submittedName>
</protein>
<dbReference type="RefSeq" id="XP_050549946.1">
    <property type="nucleotide sequence ID" value="XM_050693989.1"/>
</dbReference>
<gene>
    <name evidence="5" type="primary">LOC126910719</name>
</gene>
<keyword evidence="2" id="KW-0732">Signal</keyword>
<proteinExistence type="predicted"/>
<dbReference type="OrthoDB" id="6622265at2759"/>
<evidence type="ECO:0000313" key="5">
    <source>
        <dbReference type="RefSeq" id="XP_050549946.1"/>
    </source>
</evidence>
<dbReference type="GO" id="GO:0005615">
    <property type="term" value="C:extracellular space"/>
    <property type="evidence" value="ECO:0007669"/>
    <property type="project" value="TreeGrafter"/>
</dbReference>
<dbReference type="Proteomes" id="UP000829999">
    <property type="component" value="Chromosome 1"/>
</dbReference>
<evidence type="ECO:0000256" key="2">
    <source>
        <dbReference type="ARBA" id="ARBA00022729"/>
    </source>
</evidence>
<evidence type="ECO:0000256" key="1">
    <source>
        <dbReference type="ARBA" id="ARBA00022460"/>
    </source>
</evidence>
<dbReference type="InterPro" id="IPR051217">
    <property type="entry name" value="Insect_Cuticle_Struc_Prot"/>
</dbReference>
<dbReference type="GeneID" id="126910719"/>
<evidence type="ECO:0000256" key="3">
    <source>
        <dbReference type="PROSITE-ProRule" id="PRU00497"/>
    </source>
</evidence>
<dbReference type="AlphaFoldDB" id="A0A9R0DNH5"/>
<dbReference type="Pfam" id="PF00379">
    <property type="entry name" value="Chitin_bind_4"/>
    <property type="match status" value="1"/>
</dbReference>